<gene>
    <name evidence="1" type="ORF">H6F41_02960</name>
</gene>
<keyword evidence="1" id="KW-0489">Methyltransferase</keyword>
<evidence type="ECO:0000313" key="2">
    <source>
        <dbReference type="Proteomes" id="UP000642094"/>
    </source>
</evidence>
<comment type="caution">
    <text evidence="1">The sequence shown here is derived from an EMBL/GenBank/DDBJ whole genome shotgun (WGS) entry which is preliminary data.</text>
</comment>
<evidence type="ECO:0000313" key="1">
    <source>
        <dbReference type="EMBL" id="MBD2187103.1"/>
    </source>
</evidence>
<dbReference type="EMBL" id="JACJQB010000003">
    <property type="protein sequence ID" value="MBD2187103.1"/>
    <property type="molecule type" value="Genomic_DNA"/>
</dbReference>
<keyword evidence="2" id="KW-1185">Reference proteome</keyword>
<dbReference type="EC" id="2.1.1.-" evidence="1"/>
<dbReference type="GO" id="GO:0032259">
    <property type="term" value="P:methylation"/>
    <property type="evidence" value="ECO:0007669"/>
    <property type="project" value="UniProtKB-KW"/>
</dbReference>
<protein>
    <submittedName>
        <fullName evidence="1">Methyltransferase, TIGR04325 family</fullName>
        <ecNumber evidence="1">2.1.1.-</ecNumber>
    </submittedName>
</protein>
<name>A0ABR7ZSZ9_9CYAN</name>
<dbReference type="RefSeq" id="WP_190401991.1">
    <property type="nucleotide sequence ID" value="NZ_JACJQB010000003.1"/>
</dbReference>
<dbReference type="InterPro" id="IPR029063">
    <property type="entry name" value="SAM-dependent_MTases_sf"/>
</dbReference>
<dbReference type="GO" id="GO:0008168">
    <property type="term" value="F:methyltransferase activity"/>
    <property type="evidence" value="ECO:0007669"/>
    <property type="project" value="UniProtKB-KW"/>
</dbReference>
<dbReference type="InterPro" id="IPR027612">
    <property type="entry name" value="Put_MTase_LIC12133"/>
</dbReference>
<keyword evidence="1" id="KW-0808">Transferase</keyword>
<organism evidence="1 2">
    <name type="scientific">Pseudanabaena mucicola FACHB-723</name>
    <dbReference type="NCBI Taxonomy" id="2692860"/>
    <lineage>
        <taxon>Bacteria</taxon>
        <taxon>Bacillati</taxon>
        <taxon>Cyanobacteriota</taxon>
        <taxon>Cyanophyceae</taxon>
        <taxon>Pseudanabaenales</taxon>
        <taxon>Pseudanabaenaceae</taxon>
        <taxon>Pseudanabaena</taxon>
    </lineage>
</organism>
<sequence length="293" mass="32828">MIRDLLPPIIFKILQKIKSKVSFRISPSEEKLYQSYEEALANCTKNGYEDDLLTNVILFKTINYAKILENNYLKLTPTTAFSLSALASIVSAKARKSLTVVDVGGACGVHYFEFRKVCDPSLSIQWYVVETATMAQKAKNTLQSEELHFVDSLDEVLGLINEPIDLLHTSGTLQCVPNPLTFLNKILNSNADYILFNRLGLNRTDETDVIKIHFSRLSSNGVGTDLPSGVEDRLLSYPFTFLSEKKFLSKVFENKNYEILTSYNDLTGIFSIPSYEIVGGGYLLKKVIPVDLG</sequence>
<dbReference type="Proteomes" id="UP000642094">
    <property type="component" value="Unassembled WGS sequence"/>
</dbReference>
<dbReference type="NCBIfam" id="TIGR04325">
    <property type="entry name" value="MTase_LIC12133"/>
    <property type="match status" value="1"/>
</dbReference>
<reference evidence="1 2" key="1">
    <citation type="journal article" date="2020" name="ISME J.">
        <title>Comparative genomics reveals insights into cyanobacterial evolution and habitat adaptation.</title>
        <authorList>
            <person name="Chen M.Y."/>
            <person name="Teng W.K."/>
            <person name="Zhao L."/>
            <person name="Hu C.X."/>
            <person name="Zhou Y.K."/>
            <person name="Han B.P."/>
            <person name="Song L.R."/>
            <person name="Shu W.S."/>
        </authorList>
    </citation>
    <scope>NUCLEOTIDE SEQUENCE [LARGE SCALE GENOMIC DNA]</scope>
    <source>
        <strain evidence="1 2">FACHB-723</strain>
    </source>
</reference>
<dbReference type="SUPFAM" id="SSF53335">
    <property type="entry name" value="S-adenosyl-L-methionine-dependent methyltransferases"/>
    <property type="match status" value="1"/>
</dbReference>
<accession>A0ABR7ZSZ9</accession>
<proteinExistence type="predicted"/>